<reference evidence="6" key="1">
    <citation type="submission" date="2016-10" db="EMBL/GenBank/DDBJ databases">
        <authorList>
            <person name="Varghese N."/>
            <person name="Submissions S."/>
        </authorList>
    </citation>
    <scope>NUCLEOTIDE SEQUENCE [LARGE SCALE GENOMIC DNA]</scope>
    <source>
        <strain evidence="6">DSM 26893</strain>
    </source>
</reference>
<dbReference type="AlphaFoldDB" id="A0A1H8B8X9"/>
<evidence type="ECO:0000313" key="6">
    <source>
        <dbReference type="Proteomes" id="UP000199372"/>
    </source>
</evidence>
<dbReference type="EMBL" id="FOCM01000001">
    <property type="protein sequence ID" value="SEM79411.1"/>
    <property type="molecule type" value="Genomic_DNA"/>
</dbReference>
<comment type="similarity">
    <text evidence="1">Belongs to the membrane fusion protein (MFP) (TC 8.A.1) family.</text>
</comment>
<dbReference type="Pfam" id="PF25954">
    <property type="entry name" value="Beta-barrel_RND_2"/>
    <property type="match status" value="1"/>
</dbReference>
<dbReference type="PANTHER" id="PTHR30469:SF29">
    <property type="entry name" value="BLR2860 PROTEIN"/>
    <property type="match status" value="1"/>
</dbReference>
<feature type="domain" description="Multidrug resistance protein MdtA-like barrel-sandwich hybrid" evidence="3">
    <location>
        <begin position="77"/>
        <end position="237"/>
    </location>
</feature>
<proteinExistence type="inferred from homology"/>
<dbReference type="RefSeq" id="WP_091843908.1">
    <property type="nucleotide sequence ID" value="NZ_FOCM01000001.1"/>
</dbReference>
<evidence type="ECO:0000259" key="3">
    <source>
        <dbReference type="Pfam" id="PF25917"/>
    </source>
</evidence>
<evidence type="ECO:0000313" key="5">
    <source>
        <dbReference type="EMBL" id="SEM79411.1"/>
    </source>
</evidence>
<evidence type="ECO:0000256" key="1">
    <source>
        <dbReference type="ARBA" id="ARBA00009477"/>
    </source>
</evidence>
<dbReference type="InterPro" id="IPR006143">
    <property type="entry name" value="RND_pump_MFP"/>
</dbReference>
<dbReference type="GO" id="GO:0015562">
    <property type="term" value="F:efflux transmembrane transporter activity"/>
    <property type="evidence" value="ECO:0007669"/>
    <property type="project" value="TreeGrafter"/>
</dbReference>
<sequence>MRLVSILIALVVAASLYLLVFERDTVLELAGTDSLVGAEGETDTLSDASAVSVVAMQSEARAIDTAVITRGRTEAARQVDVRAETSGKIISDPLRKGATVAEGDLLCELDPGTRDVALAEAEARLAEARASAPSARARLAEAEAALRQAQIDQNAAQRLSQDGFASDARVAGADAGVESALASIEAARGGLESSAATVQSAEAAVAAAQTELDRLKITAPFSGLLESDTAELGAFLQPAGLCATILQLDPIKLVGFVPETAVDRIETGAMAGARLASGQEVQGEVTFLSRSADDQTRTFRVEVSVPNEDLTIRDGQTAEIMIQSDGSQAHLLPQSALTLDDDGALGVRVATEDDTALFKPVTVVRDTVDGIYVSGLDATERVIVVGQEYVADGVPLTITMRGDGS</sequence>
<evidence type="ECO:0000256" key="2">
    <source>
        <dbReference type="SAM" id="Coils"/>
    </source>
</evidence>
<dbReference type="SUPFAM" id="SSF111369">
    <property type="entry name" value="HlyD-like secretion proteins"/>
    <property type="match status" value="2"/>
</dbReference>
<dbReference type="Gene3D" id="2.40.50.100">
    <property type="match status" value="1"/>
</dbReference>
<dbReference type="GO" id="GO:1990281">
    <property type="term" value="C:efflux pump complex"/>
    <property type="evidence" value="ECO:0007669"/>
    <property type="project" value="TreeGrafter"/>
</dbReference>
<dbReference type="InterPro" id="IPR058792">
    <property type="entry name" value="Beta-barrel_RND_2"/>
</dbReference>
<feature type="coiled-coil region" evidence="2">
    <location>
        <begin position="118"/>
        <end position="159"/>
    </location>
</feature>
<dbReference type="Gene3D" id="2.40.30.170">
    <property type="match status" value="1"/>
</dbReference>
<dbReference type="OrthoDB" id="9806939at2"/>
<organism evidence="5 6">
    <name type="scientific">Palleronia pelagia</name>
    <dbReference type="NCBI Taxonomy" id="387096"/>
    <lineage>
        <taxon>Bacteria</taxon>
        <taxon>Pseudomonadati</taxon>
        <taxon>Pseudomonadota</taxon>
        <taxon>Alphaproteobacteria</taxon>
        <taxon>Rhodobacterales</taxon>
        <taxon>Roseobacteraceae</taxon>
        <taxon>Palleronia</taxon>
    </lineage>
</organism>
<dbReference type="NCBIfam" id="TIGR01730">
    <property type="entry name" value="RND_mfp"/>
    <property type="match status" value="1"/>
</dbReference>
<feature type="domain" description="CusB-like beta-barrel" evidence="4">
    <location>
        <begin position="257"/>
        <end position="324"/>
    </location>
</feature>
<dbReference type="Gene3D" id="1.10.287.470">
    <property type="entry name" value="Helix hairpin bin"/>
    <property type="match status" value="1"/>
</dbReference>
<dbReference type="Proteomes" id="UP000199372">
    <property type="component" value="Unassembled WGS sequence"/>
</dbReference>
<accession>A0A1H8B8X9</accession>
<dbReference type="Gene3D" id="2.40.420.20">
    <property type="match status" value="1"/>
</dbReference>
<dbReference type="PANTHER" id="PTHR30469">
    <property type="entry name" value="MULTIDRUG RESISTANCE PROTEIN MDTA"/>
    <property type="match status" value="1"/>
</dbReference>
<name>A0A1H8B8X9_9RHOB</name>
<keyword evidence="6" id="KW-1185">Reference proteome</keyword>
<protein>
    <submittedName>
        <fullName evidence="5">Membrane fusion protein, multidrug efflux system</fullName>
    </submittedName>
</protein>
<gene>
    <name evidence="5" type="ORF">SAMN04488011_101496</name>
</gene>
<dbReference type="Pfam" id="PF25917">
    <property type="entry name" value="BSH_RND"/>
    <property type="match status" value="1"/>
</dbReference>
<keyword evidence="2" id="KW-0175">Coiled coil</keyword>
<dbReference type="InterPro" id="IPR058625">
    <property type="entry name" value="MdtA-like_BSH"/>
</dbReference>
<evidence type="ECO:0000259" key="4">
    <source>
        <dbReference type="Pfam" id="PF25954"/>
    </source>
</evidence>